<proteinExistence type="predicted"/>
<dbReference type="GO" id="GO:0004197">
    <property type="term" value="F:cysteine-type endopeptidase activity"/>
    <property type="evidence" value="ECO:0007669"/>
    <property type="project" value="InterPro"/>
</dbReference>
<evidence type="ECO:0000259" key="2">
    <source>
        <dbReference type="Pfam" id="PF25113"/>
    </source>
</evidence>
<dbReference type="OrthoDB" id="1690976at2759"/>
<keyword evidence="4" id="KW-1185">Reference proteome</keyword>
<dbReference type="Pfam" id="PF25113">
    <property type="entry name" value="TPR_ESP1_2nd"/>
    <property type="match status" value="1"/>
</dbReference>
<dbReference type="GO" id="GO:0072686">
    <property type="term" value="C:mitotic spindle"/>
    <property type="evidence" value="ECO:0007669"/>
    <property type="project" value="TreeGrafter"/>
</dbReference>
<dbReference type="GO" id="GO:0006508">
    <property type="term" value="P:proteolysis"/>
    <property type="evidence" value="ECO:0007669"/>
    <property type="project" value="InterPro"/>
</dbReference>
<reference evidence="3 4" key="1">
    <citation type="submission" date="2020-10" db="EMBL/GenBank/DDBJ databases">
        <title>The Coptis chinensis genome and diversification of protoberbering-type alkaloids.</title>
        <authorList>
            <person name="Wang B."/>
            <person name="Shu S."/>
            <person name="Song C."/>
            <person name="Liu Y."/>
        </authorList>
    </citation>
    <scope>NUCLEOTIDE SEQUENCE [LARGE SCALE GENOMIC DNA]</scope>
    <source>
        <strain evidence="3">HL-2020</strain>
        <tissue evidence="3">Leaf</tissue>
    </source>
</reference>
<dbReference type="InterPro" id="IPR056932">
    <property type="entry name" value="TPR_ESP1_2nd"/>
</dbReference>
<dbReference type="GO" id="GO:0051307">
    <property type="term" value="P:meiotic chromosome separation"/>
    <property type="evidence" value="ECO:0007669"/>
    <property type="project" value="TreeGrafter"/>
</dbReference>
<comment type="caution">
    <text evidence="3">The sequence shown here is derived from an EMBL/GenBank/DDBJ whole genome shotgun (WGS) entry which is preliminary data.</text>
</comment>
<dbReference type="Proteomes" id="UP000631114">
    <property type="component" value="Unassembled WGS sequence"/>
</dbReference>
<dbReference type="InterPro" id="IPR056933">
    <property type="entry name" value="TPR_ESP1"/>
</dbReference>
<protein>
    <recommendedName>
        <fullName evidence="5">Separase</fullName>
    </recommendedName>
</protein>
<evidence type="ECO:0000313" key="3">
    <source>
        <dbReference type="EMBL" id="KAF9612494.1"/>
    </source>
</evidence>
<name>A0A835I8F4_9MAGN</name>
<sequence>MASVSEASIISRLDKSDYRNLRQDFLQYLKPLSNLVTFNYDHDSTNNNNNVKNQKTIRQLANKFLQFLNRALKYLPIRLNELQKSDRETALDLFCMYKVCLACSKFLSPYLENKPFQVHVQSLYLVLSYEAWGMYVDAEVESFRILESLRSVYYSPKIEQDTSCLLPDVNLHEDPGLASLIVKVVQTIVSCAFKSLRKEDAVYKRVLSLVHQARPWFRLLDSKTFDILHYSLVTNLYSCTVRILEEDACLDGDLVDLFCMTTITEHLKSSANNHLLVRASNICLTIISQQRSRSSLIVHILTCVLDFIACDCKVGVKFTVNECLDVVHNIVKKCRCASTDSCRYVGQNLVEIASNFREVSPPFSSILELYAAGLCYTENSLQPSCIGSEGLLSESLITLPIRGGDDLLYLNDVLRSLADYFHGGSNSCVSCECSVSCKHEHGRVSFLSYLKALAFFCHPFAELVTSASNTLLPEKKFPTFSPNLTIILDAFQQYSDACHSHFSCRSEREMGNFDYTQGKLHLVVIAALIVSLWTNKNVKASDMLNICCRSAWTCINNLEARSEALSEEAISHYVTKTCSRSGTLLLALHECGSTDLIEVVITTLSNCSTVANLFENLDGPTNLMRQWVKFVCKDYKDADTCDNAPLVYPRLSKYLKEKNFSTTITMRTTRIILEQELLAYEQMEENYINLCQTMQLKITEILLGEVYVRNDLQRSKVLIKKGRLLRACGIGDLECCIGCLSEAISILSVNQLDVSVESTSNCSQVSDLLAVAYCLRALCTQEVPQPNSKVILEDIQSAVELWMSIDRYENFNRELATDYKIPLLCCVADLLSVKGHFQLQSDIYTLIIVLLKRKGVPVQKCFAMLWTDRRLSHALCTKSIDEDAILCLAKHFGTCFDPNSIGTWVTCLKDSQPLLLVGFRQKFSLYDSILTQHGHFPPGSCLGSNVTVGEVKEVASTLNSNVHKTTSNFLLGYLYHDLCERLISSGQLVEVLPLHFDSDHLFEMDTLGESHVSVQGPQATTTPQSITSERLNGINFKTWSRSVVHYLTSKGVEGLVDGTYARPAVTDEKKYTQWKKHNSMVIGWLFNSMDTPIVQMFLYHDFVYDLWSSLKETYSSKSNGSRVFQLYREVHSTSQGDRSAAEYFAQLQTRWEEIDHHEVIVELTGEAAMLVAKRADKQKVFAFLMGLRPEFETLGGQIVNTRPLIGLSILLPCPILSTPWSILLPKALLFAKKALHLRSLLLRDKFVCRFWTAPLKTIDYNHAEVEVLGSVATEVWPNGRLWNIEQCNLSQWSVLRCYLESILQVGVIHEALGNASLAEFLFLRGKKISFEEELPIFRVAFASALGDIYCKKQLWDLAKTELTRGREILVNSSTSLISCKLCKLTLGVTIDHRFGDLARKHSDGTGTSLLNKTSNALGLYKKALKKLKLFAWNLESEPNVRMTRSRSRTSYNRNMKFPNEVESKCLKVSSENSIFGCPSSHCWMEPNMPSRTEVGSTEMTVCNRKNCWKCLLQKVMETENTKDFISMKCEFHRRRLCLRLLTAIGICVGESGKVYEMHEIFWQCIMMLFDQRTFCETFSGSHSLFLEVIGNKWQCDLFATERAAILYNLSWFSLKNIHSGNTCCDLSRIQLPSIISWLLQAFILSREIPLYFQKVSKLLATVFLLSTSTERFHLPLYPGNTLCGCHWAAFFHQASLGTYFNQQLCDPNVLKLVKPVDFEVCLHLIFQMSLIYFFRRA</sequence>
<dbReference type="InterPro" id="IPR005314">
    <property type="entry name" value="Peptidase_C50"/>
</dbReference>
<gene>
    <name evidence="3" type="ORF">IFM89_000416</name>
</gene>
<feature type="domain" description="Separase-like TPR repeats region" evidence="1">
    <location>
        <begin position="6"/>
        <end position="285"/>
    </location>
</feature>
<dbReference type="PANTHER" id="PTHR12792">
    <property type="entry name" value="EXTRA SPINDLE POLES 1-RELATED"/>
    <property type="match status" value="1"/>
</dbReference>
<evidence type="ECO:0008006" key="5">
    <source>
        <dbReference type="Google" id="ProtNLM"/>
    </source>
</evidence>
<accession>A0A835I8F4</accession>
<dbReference type="Pfam" id="PF14223">
    <property type="entry name" value="Retrotran_gag_2"/>
    <property type="match status" value="1"/>
</dbReference>
<dbReference type="GO" id="GO:0005634">
    <property type="term" value="C:nucleus"/>
    <property type="evidence" value="ECO:0007669"/>
    <property type="project" value="InterPro"/>
</dbReference>
<dbReference type="GO" id="GO:0005737">
    <property type="term" value="C:cytoplasm"/>
    <property type="evidence" value="ECO:0007669"/>
    <property type="project" value="TreeGrafter"/>
</dbReference>
<organism evidence="3 4">
    <name type="scientific">Coptis chinensis</name>
    <dbReference type="NCBI Taxonomy" id="261450"/>
    <lineage>
        <taxon>Eukaryota</taxon>
        <taxon>Viridiplantae</taxon>
        <taxon>Streptophyta</taxon>
        <taxon>Embryophyta</taxon>
        <taxon>Tracheophyta</taxon>
        <taxon>Spermatophyta</taxon>
        <taxon>Magnoliopsida</taxon>
        <taxon>Ranunculales</taxon>
        <taxon>Ranunculaceae</taxon>
        <taxon>Coptidoideae</taxon>
        <taxon>Coptis</taxon>
    </lineage>
</organism>
<evidence type="ECO:0000259" key="1">
    <source>
        <dbReference type="Pfam" id="PF25110"/>
    </source>
</evidence>
<dbReference type="PANTHER" id="PTHR12792:SF0">
    <property type="entry name" value="SEPARIN"/>
    <property type="match status" value="1"/>
</dbReference>
<evidence type="ECO:0000313" key="4">
    <source>
        <dbReference type="Proteomes" id="UP000631114"/>
    </source>
</evidence>
<feature type="domain" description="Separase-like second TPR repeats region" evidence="2">
    <location>
        <begin position="294"/>
        <end position="467"/>
    </location>
</feature>
<dbReference type="Pfam" id="PF25110">
    <property type="entry name" value="TPR_ESP1"/>
    <property type="match status" value="1"/>
</dbReference>
<dbReference type="EMBL" id="JADFTS010000003">
    <property type="protein sequence ID" value="KAF9612494.1"/>
    <property type="molecule type" value="Genomic_DNA"/>
</dbReference>